<feature type="compositionally biased region" description="Low complexity" evidence="1">
    <location>
        <begin position="61"/>
        <end position="73"/>
    </location>
</feature>
<dbReference type="Proteomes" id="UP000674318">
    <property type="component" value="Unassembled WGS sequence"/>
</dbReference>
<feature type="compositionally biased region" description="Basic and acidic residues" evidence="1">
    <location>
        <begin position="384"/>
        <end position="395"/>
    </location>
</feature>
<evidence type="ECO:0000313" key="3">
    <source>
        <dbReference type="Proteomes" id="UP000674318"/>
    </source>
</evidence>
<dbReference type="EMBL" id="JAFJZO010000026">
    <property type="protein sequence ID" value="KAG5501864.1"/>
    <property type="molecule type" value="Genomic_DNA"/>
</dbReference>
<name>A0A836I2R7_9TRYP</name>
<feature type="region of interest" description="Disordered" evidence="1">
    <location>
        <begin position="23"/>
        <end position="92"/>
    </location>
</feature>
<feature type="compositionally biased region" description="Polar residues" evidence="1">
    <location>
        <begin position="486"/>
        <end position="495"/>
    </location>
</feature>
<dbReference type="KEGG" id="phet:94290204"/>
<feature type="compositionally biased region" description="Low complexity" evidence="1">
    <location>
        <begin position="549"/>
        <end position="562"/>
    </location>
</feature>
<feature type="compositionally biased region" description="Polar residues" evidence="1">
    <location>
        <begin position="219"/>
        <end position="232"/>
    </location>
</feature>
<sequence>MHAPRRSHAAPLLTSAPACAASRISGEPSCSDRHQLNTRSSYHFPVDADKHGRDDRHPQRISRTSTTQSSPRTSSRRRQISPHALWRPPAPRPMPAAAVSLLPCISTSSSSLAPSRCSRLQRQVGQRRTVSPSSGSAAAATSLEPTRLVLSQPECNNADDNDKHYNEVYDRLLFSPIHPSCADFTAAPSAAVEDEGDSSAGNTVARGSLASPDHENRCSKSTSLRNQKNSTLPGFITASKAAAALERLPELPTCQRGEAKFSRATAPISARAADAPRSPSPTLLSCSRTATAIGDDGVIPQPEAWWSALDGTLSATNTLLADESKRLYRGTETEASDHLLPSQTTPSLNETLGRADRAAIALSMRLSAHTGSVSGETVTSRLVRANDGRTTKSEEATAAAVTALAMRLSRATAGGSLSGAASTMLSDTSARGAGQNTLQALRDTMRLTQPLSKTRNSLNGTSAPSWLDMPEEGSGQLFFSDRGGKPSSTGTASVSQRHRRVAEDVTNSHGTQDDGVGVIKKGRVAPRIDSASARPYVRGRARASALGAPSPSSEGGVSSVGPLADSADGRRTLKTMRGLGPVPPATSRSALNTSKPLVGFTTDTSTGAREGAGEKDSRASVASHGLLSLLHLHTAAAADSEAPLTFQWNTEALTLRAIQNRHGSLTALHTLQRRRSHGNDRFQRPSSAGRPARGGHSETLASSSSSVASSVPTSVLSAVSLTSSIFNRELGESVAARKRFAKMRYKPATLRQSVISAPSDVAPESQLTLPQGMSSKEAAAEAYWQEQVRLYARHLVTPSKLPTDESVAAEQSLLDVDSLFKDAKHDSVDITAKSVHFSDKPCSVAISNRTKDGAAPASAPAGDAVATTGEVRASKPAAVGSPSLNALDRALQSRATLLTRHVKDRPAWHRLLQRVRQWCDRTRVMVRFSNGVCLEQMGSGPLHPTVAQQLQRQHQQRAMAAISRIGSGDAQVDASTSDAKLGDGAAWQDFVYEDDPATAHDAVMQQLAEKEHDVQWRNALSRCRERRHTSLADEWLVDDIPVAPAVSSERRTGRGKAAALEKKTHMFNHRAEDREAPPMLPWGTWDAGCRHSSVTSSLPGLGADAALQQLNQHRVPLPMSVTEEVPAKGLKAHALSNVSPPSVIQEGSSPIANLCARLETWGTGLTDDKEALIGEGKSIADSAAHSPTGAGGTDRDSCPARLTWKDSQRGSVLRCKRATPFNSHPDDPLQNRSTDELEGELENSVVVTSERALATPFLRPQRTSASQSVPTALTKIERELLSFVLICASGGGGREHLTVLLSLCRGCESEGIENGRRRDGATDAGGLAATQLPPALAALRTMLDRLSNSPNCDSAAAGAALAHEAGSSGAAETREECGVERASSLLSPRVPGEVSLVPRTSAVSGDADTDAGFTSVDHQLETAKTSAAATATEKVGPPWGALVTSLLSDYNALDLNFLRQLHLILLQYESLKHEGVPVTIPKVQESVGARCGQAPPLPIRKPSPAQGAQRAVCPLALHLSTRQESERATSTTFGRSARGPCILSTVLVDAADLLNAIAGTPLLRWLCSASRQSPTSGWAELVERVPETCASDWQNALARCIGAASSALASSSLVEARHWRSHSDTESAAATAPPYHPRQLDSFICDTASALANGEWRLRLLHDVLHRASALAEQDQYMASSGSAAGVDVDAPLAAGSGCGTEAAAFPCVGETPYLPGNVARSRYPLDMRNLYLMSALGVEDIDARVVVQLHEARSQYADALRAATIAATSVNASGRLLVSISSPLVFPKPATSLPLALQQRVLLDGLSGIEQRFFGLVSALWNLEQTIYSFNRHVAPFNAFTAAERVRWGSLYCSSLKVAYFVCEELAEKGMENVSMELLPFVSIVAAFTGCRGGHRELLSKLNATMLELCERAKRVQVPLESLSWQKKRPQVLAEAVEASKLSSRRAAAVVSCLATEADVVSPPLMELKMPALRLIQVPPLTSPPDSP</sequence>
<evidence type="ECO:0000256" key="1">
    <source>
        <dbReference type="SAM" id="MobiDB-lite"/>
    </source>
</evidence>
<gene>
    <name evidence="2" type="ORF">JKF63_04134</name>
</gene>
<evidence type="ECO:0000313" key="2">
    <source>
        <dbReference type="EMBL" id="KAG5501864.1"/>
    </source>
</evidence>
<feature type="compositionally biased region" description="Basic and acidic residues" evidence="1">
    <location>
        <begin position="46"/>
        <end position="58"/>
    </location>
</feature>
<keyword evidence="3" id="KW-1185">Reference proteome</keyword>
<dbReference type="GeneID" id="94290204"/>
<feature type="compositionally biased region" description="Low complexity" evidence="1">
    <location>
        <begin position="131"/>
        <end position="142"/>
    </location>
</feature>
<dbReference type="RefSeq" id="XP_067756311.1">
    <property type="nucleotide sequence ID" value="XM_067900127.1"/>
</dbReference>
<feature type="region of interest" description="Disordered" evidence="1">
    <location>
        <begin position="448"/>
        <end position="619"/>
    </location>
</feature>
<feature type="compositionally biased region" description="Polar residues" evidence="1">
    <location>
        <begin position="586"/>
        <end position="607"/>
    </location>
</feature>
<proteinExistence type="predicted"/>
<dbReference type="OrthoDB" id="266786at2759"/>
<comment type="caution">
    <text evidence="2">The sequence shown here is derived from an EMBL/GenBank/DDBJ whole genome shotgun (WGS) entry which is preliminary data.</text>
</comment>
<feature type="region of interest" description="Disordered" evidence="1">
    <location>
        <begin position="1217"/>
        <end position="1237"/>
    </location>
</feature>
<feature type="compositionally biased region" description="Basic and acidic residues" evidence="1">
    <location>
        <begin position="1224"/>
        <end position="1235"/>
    </location>
</feature>
<accession>A0A836I2R7</accession>
<feature type="region of interest" description="Disordered" evidence="1">
    <location>
        <begin position="671"/>
        <end position="706"/>
    </location>
</feature>
<feature type="region of interest" description="Disordered" evidence="1">
    <location>
        <begin position="1179"/>
        <end position="1201"/>
    </location>
</feature>
<feature type="region of interest" description="Disordered" evidence="1">
    <location>
        <begin position="192"/>
        <end position="232"/>
    </location>
</feature>
<protein>
    <submittedName>
        <fullName evidence="2">Uncharacterized protein</fullName>
    </submittedName>
</protein>
<feature type="compositionally biased region" description="Polar residues" evidence="1">
    <location>
        <begin position="448"/>
        <end position="464"/>
    </location>
</feature>
<feature type="compositionally biased region" description="Polar residues" evidence="1">
    <location>
        <begin position="370"/>
        <end position="380"/>
    </location>
</feature>
<feature type="region of interest" description="Disordered" evidence="1">
    <location>
        <begin position="123"/>
        <end position="145"/>
    </location>
</feature>
<reference evidence="2 3" key="1">
    <citation type="submission" date="2021-02" db="EMBL/GenBank/DDBJ databases">
        <title>Porcisia hertigi Genome sequencing and assembly.</title>
        <authorList>
            <person name="Almutairi H."/>
            <person name="Gatherer D."/>
        </authorList>
    </citation>
    <scope>NUCLEOTIDE SEQUENCE [LARGE SCALE GENOMIC DNA]</scope>
    <source>
        <strain evidence="2 3">C119</strain>
    </source>
</reference>
<organism evidence="2 3">
    <name type="scientific">Porcisia hertigi</name>
    <dbReference type="NCBI Taxonomy" id="2761500"/>
    <lineage>
        <taxon>Eukaryota</taxon>
        <taxon>Discoba</taxon>
        <taxon>Euglenozoa</taxon>
        <taxon>Kinetoplastea</taxon>
        <taxon>Metakinetoplastina</taxon>
        <taxon>Trypanosomatida</taxon>
        <taxon>Trypanosomatidae</taxon>
        <taxon>Leishmaniinae</taxon>
        <taxon>Porcisia</taxon>
    </lineage>
</organism>
<feature type="region of interest" description="Disordered" evidence="1">
    <location>
        <begin position="370"/>
        <end position="395"/>
    </location>
</feature>